<name>A0ABU5C5V3_9BACI</name>
<protein>
    <submittedName>
        <fullName evidence="1">Uncharacterized protein</fullName>
    </submittedName>
</protein>
<dbReference type="EMBL" id="JAWDIP010000003">
    <property type="protein sequence ID" value="MDY0393924.1"/>
    <property type="molecule type" value="Genomic_DNA"/>
</dbReference>
<gene>
    <name evidence="1" type="ORF">RWE15_04910</name>
</gene>
<comment type="caution">
    <text evidence="1">The sequence shown here is derived from an EMBL/GenBank/DDBJ whole genome shotgun (WGS) entry which is preliminary data.</text>
</comment>
<organism evidence="1 2">
    <name type="scientific">Tigheibacillus halophilus</name>
    <dbReference type="NCBI Taxonomy" id="361280"/>
    <lineage>
        <taxon>Bacteria</taxon>
        <taxon>Bacillati</taxon>
        <taxon>Bacillota</taxon>
        <taxon>Bacilli</taxon>
        <taxon>Bacillales</taxon>
        <taxon>Bacillaceae</taxon>
        <taxon>Tigheibacillus</taxon>
    </lineage>
</organism>
<evidence type="ECO:0000313" key="2">
    <source>
        <dbReference type="Proteomes" id="UP001281447"/>
    </source>
</evidence>
<sequence length="206" mass="24174">MENKHFISMLLQTIPDQHDTQIIHLIRRIKMTMLNWYKECLTEAYGTKVKPYIWDFSIMFQGVVREYTSLSLKENKDIDFHRVAYFVVEAFERMIDHSTGLTPVLTSREMADYEHFGLGMEPAPPVEQFRELLTELQNKIRQSQVAAQTREELLAAVACLQQEVQAPHPRGFLIQSLLLYLKKIQTYEPVVRRIEVVLQAVFTEEK</sequence>
<evidence type="ECO:0000313" key="1">
    <source>
        <dbReference type="EMBL" id="MDY0393924.1"/>
    </source>
</evidence>
<dbReference type="Proteomes" id="UP001281447">
    <property type="component" value="Unassembled WGS sequence"/>
</dbReference>
<accession>A0ABU5C5V3</accession>
<reference evidence="1 2" key="1">
    <citation type="submission" date="2023-10" db="EMBL/GenBank/DDBJ databases">
        <title>Virgibacillus halophilus 5B73C genome.</title>
        <authorList>
            <person name="Miliotis G."/>
            <person name="Sengupta P."/>
            <person name="Hameed A."/>
            <person name="Chuvochina M."/>
            <person name="Mcdonagh F."/>
            <person name="Simpson A.C."/>
            <person name="Singh N.K."/>
            <person name="Rekha P.D."/>
            <person name="Raman K."/>
            <person name="Hugenholtz P."/>
            <person name="Venkateswaran K."/>
        </authorList>
    </citation>
    <scope>NUCLEOTIDE SEQUENCE [LARGE SCALE GENOMIC DNA]</scope>
    <source>
        <strain evidence="1 2">5B73C</strain>
    </source>
</reference>
<keyword evidence="2" id="KW-1185">Reference proteome</keyword>
<proteinExistence type="predicted"/>